<feature type="transmembrane region" description="Helical" evidence="1">
    <location>
        <begin position="226"/>
        <end position="247"/>
    </location>
</feature>
<sequence length="413" mass="44842">MGKIRKAVLATVVGMVLPYFSQAQGAAERIKSLHTVLDTLYKDMMPMCEDLIGVGSGIACFAALFYIASRVWRQIANAEPIDFYPLFRPFVLGFCIMNFSSVIALINGVMQPTVSGTAAMVKNSDKAIAVLLQQKEEAIKNSLHWKMYVGENNNGDKERWLKYTHGLKETDAAPEEGFFESVGNDVAFAMDKVYYNFKNSIKTWMSEILKVLFEAAALCINTLRTFQLIVLAIIGPMVLGLAVFDGFQHTLTAWLAKYINIFLWLPVANIFGAIIGKIQENMLKIDNEQIVQAGDTFFSDTDIGYLIFMIIGIVGYFTVPSVANFVVNSGGGGALGQKITTLVFSSASMGAGRLGQGVNNLADFKQNMDKGLSGTESGSGGIGAIGRIAGRTGSFMNDKLSGKPDQGSNEKSV</sequence>
<evidence type="ECO:0000259" key="2">
    <source>
        <dbReference type="Pfam" id="PF07863"/>
    </source>
</evidence>
<keyword evidence="1" id="KW-0812">Transmembrane</keyword>
<dbReference type="OrthoDB" id="1147144at2"/>
<evidence type="ECO:0000313" key="4">
    <source>
        <dbReference type="Proteomes" id="UP000286246"/>
    </source>
</evidence>
<feature type="transmembrane region" description="Helical" evidence="1">
    <location>
        <begin position="90"/>
        <end position="110"/>
    </location>
</feature>
<organism evidence="3 4">
    <name type="scientific">Sphingobacterium detergens</name>
    <dbReference type="NCBI Taxonomy" id="1145106"/>
    <lineage>
        <taxon>Bacteria</taxon>
        <taxon>Pseudomonadati</taxon>
        <taxon>Bacteroidota</taxon>
        <taxon>Sphingobacteriia</taxon>
        <taxon>Sphingobacteriales</taxon>
        <taxon>Sphingobacteriaceae</taxon>
        <taxon>Sphingobacterium</taxon>
    </lineage>
</organism>
<evidence type="ECO:0000313" key="3">
    <source>
        <dbReference type="EMBL" id="RKE47179.1"/>
    </source>
</evidence>
<feature type="transmembrane region" description="Helical" evidence="1">
    <location>
        <begin position="51"/>
        <end position="69"/>
    </location>
</feature>
<dbReference type="EMBL" id="RAPY01000004">
    <property type="protein sequence ID" value="RKE47179.1"/>
    <property type="molecule type" value="Genomic_DNA"/>
</dbReference>
<comment type="caution">
    <text evidence="3">The sequence shown here is derived from an EMBL/GenBank/DDBJ whole genome shotgun (WGS) entry which is preliminary data.</text>
</comment>
<name>A0A420ARS7_SPHD1</name>
<reference evidence="3 4" key="1">
    <citation type="submission" date="2018-09" db="EMBL/GenBank/DDBJ databases">
        <title>Genomic Encyclopedia of Type Strains, Phase III (KMG-III): the genomes of soil and plant-associated and newly described type strains.</title>
        <authorList>
            <person name="Whitman W."/>
        </authorList>
    </citation>
    <scope>NUCLEOTIDE SEQUENCE [LARGE SCALE GENOMIC DNA]</scope>
    <source>
        <strain evidence="3 4">CECT 7938</strain>
    </source>
</reference>
<dbReference type="NCBIfam" id="TIGR03782">
    <property type="entry name" value="Bac_Flav_CT_J"/>
    <property type="match status" value="1"/>
</dbReference>
<feature type="domain" description="Conjugative transposon TraJ C-terminal" evidence="2">
    <location>
        <begin position="29"/>
        <end position="375"/>
    </location>
</feature>
<dbReference type="InterPro" id="IPR022393">
    <property type="entry name" value="Conjugative_transposon_TraJ"/>
</dbReference>
<dbReference type="InterPro" id="IPR012424">
    <property type="entry name" value="Conjugative_transposon_TraJ_C"/>
</dbReference>
<feature type="transmembrane region" description="Helical" evidence="1">
    <location>
        <begin position="259"/>
        <end position="278"/>
    </location>
</feature>
<evidence type="ECO:0000256" key="1">
    <source>
        <dbReference type="SAM" id="Phobius"/>
    </source>
</evidence>
<accession>A0A420ARS7</accession>
<protein>
    <submittedName>
        <fullName evidence="3">Conjugative transposon TraJ protein</fullName>
    </submittedName>
</protein>
<proteinExistence type="predicted"/>
<dbReference type="Pfam" id="PF07863">
    <property type="entry name" value="CtnDOT_TraJ"/>
    <property type="match status" value="1"/>
</dbReference>
<gene>
    <name evidence="3" type="ORF">DFQ12_4343</name>
</gene>
<feature type="transmembrane region" description="Helical" evidence="1">
    <location>
        <begin position="303"/>
        <end position="327"/>
    </location>
</feature>
<dbReference type="RefSeq" id="WP_120260994.1">
    <property type="nucleotide sequence ID" value="NZ_RAPY01000004.1"/>
</dbReference>
<dbReference type="Proteomes" id="UP000286246">
    <property type="component" value="Unassembled WGS sequence"/>
</dbReference>
<dbReference type="AlphaFoldDB" id="A0A420ARS7"/>
<keyword evidence="1" id="KW-1133">Transmembrane helix</keyword>
<keyword evidence="4" id="KW-1185">Reference proteome</keyword>
<keyword evidence="1" id="KW-0472">Membrane</keyword>